<feature type="transmembrane region" description="Helical" evidence="1">
    <location>
        <begin position="249"/>
        <end position="271"/>
    </location>
</feature>
<sequence>MTSKGFTRYVLPLVVFPALTAVAVKVIFGRLQTGMSDGLKVQCGLPDSPYRIPFTGNPRLDGKLCGIVATFHNLLEDPLSLQFLVYGLGTGTIAFFVPVLEASRSRKFFLLAFPVIWLLLAQLATIGFIMTLWAPIFILSGSHLPKRNKADTRITRVRAESLIFSLIEGYFVPTLGMVYLKDPQVTAIWQIFPVILSVAAFVHLGIRHFSKVEGSGYPFVQVLLVGIFVLSSSIHFATVFPILADTNALGSLLIPYLTPLPAPSPTSALVLDFLKWDIVVAFSTLGVATLWFASSLTQFIGLILWYAFAIPMTGPGAAITGVFLWREAKLQK</sequence>
<name>A0A4Y7TP86_COPMI</name>
<protein>
    <submittedName>
        <fullName evidence="2">Uncharacterized protein</fullName>
    </submittedName>
</protein>
<keyword evidence="1" id="KW-0812">Transmembrane</keyword>
<feature type="transmembrane region" description="Helical" evidence="1">
    <location>
        <begin position="83"/>
        <end position="100"/>
    </location>
</feature>
<evidence type="ECO:0000313" key="3">
    <source>
        <dbReference type="Proteomes" id="UP000298030"/>
    </source>
</evidence>
<dbReference type="STRING" id="71717.A0A4Y7TP86"/>
<feature type="transmembrane region" description="Helical" evidence="1">
    <location>
        <begin position="186"/>
        <end position="206"/>
    </location>
</feature>
<organism evidence="2 3">
    <name type="scientific">Coprinellus micaceus</name>
    <name type="common">Glistening ink-cap mushroom</name>
    <name type="synonym">Coprinus micaceus</name>
    <dbReference type="NCBI Taxonomy" id="71717"/>
    <lineage>
        <taxon>Eukaryota</taxon>
        <taxon>Fungi</taxon>
        <taxon>Dikarya</taxon>
        <taxon>Basidiomycota</taxon>
        <taxon>Agaricomycotina</taxon>
        <taxon>Agaricomycetes</taxon>
        <taxon>Agaricomycetidae</taxon>
        <taxon>Agaricales</taxon>
        <taxon>Agaricineae</taxon>
        <taxon>Psathyrellaceae</taxon>
        <taxon>Coprinellus</taxon>
    </lineage>
</organism>
<feature type="transmembrane region" description="Helical" evidence="1">
    <location>
        <begin position="303"/>
        <end position="325"/>
    </location>
</feature>
<feature type="transmembrane region" description="Helical" evidence="1">
    <location>
        <begin position="278"/>
        <end position="297"/>
    </location>
</feature>
<dbReference type="OrthoDB" id="72269at2759"/>
<evidence type="ECO:0000313" key="2">
    <source>
        <dbReference type="EMBL" id="TEB36015.1"/>
    </source>
</evidence>
<accession>A0A4Y7TP86</accession>
<keyword evidence="1" id="KW-0472">Membrane</keyword>
<dbReference type="Proteomes" id="UP000298030">
    <property type="component" value="Unassembled WGS sequence"/>
</dbReference>
<feature type="transmembrane region" description="Helical" evidence="1">
    <location>
        <begin position="6"/>
        <end position="28"/>
    </location>
</feature>
<feature type="transmembrane region" description="Helical" evidence="1">
    <location>
        <begin position="218"/>
        <end position="243"/>
    </location>
</feature>
<keyword evidence="3" id="KW-1185">Reference proteome</keyword>
<dbReference type="AlphaFoldDB" id="A0A4Y7TP86"/>
<evidence type="ECO:0000256" key="1">
    <source>
        <dbReference type="SAM" id="Phobius"/>
    </source>
</evidence>
<gene>
    <name evidence="2" type="ORF">FA13DRAFT_1787468</name>
</gene>
<dbReference type="EMBL" id="QPFP01000006">
    <property type="protein sequence ID" value="TEB36015.1"/>
    <property type="molecule type" value="Genomic_DNA"/>
</dbReference>
<reference evidence="2 3" key="1">
    <citation type="journal article" date="2019" name="Nat. Ecol. Evol.">
        <title>Megaphylogeny resolves global patterns of mushroom evolution.</title>
        <authorList>
            <person name="Varga T."/>
            <person name="Krizsan K."/>
            <person name="Foldi C."/>
            <person name="Dima B."/>
            <person name="Sanchez-Garcia M."/>
            <person name="Sanchez-Ramirez S."/>
            <person name="Szollosi G.J."/>
            <person name="Szarkandi J.G."/>
            <person name="Papp V."/>
            <person name="Albert L."/>
            <person name="Andreopoulos W."/>
            <person name="Angelini C."/>
            <person name="Antonin V."/>
            <person name="Barry K.W."/>
            <person name="Bougher N.L."/>
            <person name="Buchanan P."/>
            <person name="Buyck B."/>
            <person name="Bense V."/>
            <person name="Catcheside P."/>
            <person name="Chovatia M."/>
            <person name="Cooper J."/>
            <person name="Damon W."/>
            <person name="Desjardin D."/>
            <person name="Finy P."/>
            <person name="Geml J."/>
            <person name="Haridas S."/>
            <person name="Hughes K."/>
            <person name="Justo A."/>
            <person name="Karasinski D."/>
            <person name="Kautmanova I."/>
            <person name="Kiss B."/>
            <person name="Kocsube S."/>
            <person name="Kotiranta H."/>
            <person name="LaButti K.M."/>
            <person name="Lechner B.E."/>
            <person name="Liimatainen K."/>
            <person name="Lipzen A."/>
            <person name="Lukacs Z."/>
            <person name="Mihaltcheva S."/>
            <person name="Morgado L.N."/>
            <person name="Niskanen T."/>
            <person name="Noordeloos M.E."/>
            <person name="Ohm R.A."/>
            <person name="Ortiz-Santana B."/>
            <person name="Ovrebo C."/>
            <person name="Racz N."/>
            <person name="Riley R."/>
            <person name="Savchenko A."/>
            <person name="Shiryaev A."/>
            <person name="Soop K."/>
            <person name="Spirin V."/>
            <person name="Szebenyi C."/>
            <person name="Tomsovsky M."/>
            <person name="Tulloss R.E."/>
            <person name="Uehling J."/>
            <person name="Grigoriev I.V."/>
            <person name="Vagvolgyi C."/>
            <person name="Papp T."/>
            <person name="Martin F.M."/>
            <person name="Miettinen O."/>
            <person name="Hibbett D.S."/>
            <person name="Nagy L.G."/>
        </authorList>
    </citation>
    <scope>NUCLEOTIDE SEQUENCE [LARGE SCALE GENOMIC DNA]</scope>
    <source>
        <strain evidence="2 3">FP101781</strain>
    </source>
</reference>
<comment type="caution">
    <text evidence="2">The sequence shown here is derived from an EMBL/GenBank/DDBJ whole genome shotgun (WGS) entry which is preliminary data.</text>
</comment>
<keyword evidence="1" id="KW-1133">Transmembrane helix</keyword>
<feature type="transmembrane region" description="Helical" evidence="1">
    <location>
        <begin position="112"/>
        <end position="140"/>
    </location>
</feature>
<proteinExistence type="predicted"/>